<dbReference type="PANTHER" id="PTHR11439:SF520">
    <property type="entry name" value="CYSTEINE-RICH RLK (RECEPTOR-LIKE PROTEIN KINASE) 8"/>
    <property type="match status" value="1"/>
</dbReference>
<sequence length="279" mass="31544">MEEVEDPRTKWQSVASQFHEWFQPAGTDSTKISWLKHYLDTKFHIKDIGKIKYFLSIEVARSSNGVTLSQRKYVLDILTECGLTDFKPTSSPMAEQHQLDLNSGELCDDPGQYRRLIGELLYLTITRPDISYAVHILSQFKHKPRRPHYDVAMRVLCYLKNLPGQGILLSSDSSLSPCAYCNADWADCPTTCRSTIGYIVFLGSSPISWRSNKQSIVSCSTAEAEYMAMTTTASEIIWLLRLISDLRYQFADIGTKARGQERFHSLLGKLAISTSHAST</sequence>
<dbReference type="SUPFAM" id="SSF56672">
    <property type="entry name" value="DNA/RNA polymerases"/>
    <property type="match status" value="1"/>
</dbReference>
<keyword evidence="3" id="KW-1185">Reference proteome</keyword>
<reference evidence="2" key="1">
    <citation type="submission" date="2022-12" db="EMBL/GenBank/DDBJ databases">
        <title>Draft genome assemblies for two species of Escallonia (Escalloniales).</title>
        <authorList>
            <person name="Chanderbali A."/>
            <person name="Dervinis C."/>
            <person name="Anghel I."/>
            <person name="Soltis D."/>
            <person name="Soltis P."/>
            <person name="Zapata F."/>
        </authorList>
    </citation>
    <scope>NUCLEOTIDE SEQUENCE</scope>
    <source>
        <strain evidence="2">UCBG92.1500</strain>
        <tissue evidence="2">Leaf</tissue>
    </source>
</reference>
<accession>A0AA88RRL2</accession>
<evidence type="ECO:0000313" key="3">
    <source>
        <dbReference type="Proteomes" id="UP001187471"/>
    </source>
</evidence>
<evidence type="ECO:0000259" key="1">
    <source>
        <dbReference type="Pfam" id="PF07727"/>
    </source>
</evidence>
<dbReference type="InterPro" id="IPR013103">
    <property type="entry name" value="RVT_2"/>
</dbReference>
<comment type="caution">
    <text evidence="2">The sequence shown here is derived from an EMBL/GenBank/DDBJ whole genome shotgun (WGS) entry which is preliminary data.</text>
</comment>
<dbReference type="AlphaFoldDB" id="A0AA88RRL2"/>
<protein>
    <recommendedName>
        <fullName evidence="1">Reverse transcriptase Ty1/copia-type domain-containing protein</fullName>
    </recommendedName>
</protein>
<gene>
    <name evidence="2" type="ORF">RJ640_030646</name>
</gene>
<organism evidence="2 3">
    <name type="scientific">Escallonia rubra</name>
    <dbReference type="NCBI Taxonomy" id="112253"/>
    <lineage>
        <taxon>Eukaryota</taxon>
        <taxon>Viridiplantae</taxon>
        <taxon>Streptophyta</taxon>
        <taxon>Embryophyta</taxon>
        <taxon>Tracheophyta</taxon>
        <taxon>Spermatophyta</taxon>
        <taxon>Magnoliopsida</taxon>
        <taxon>eudicotyledons</taxon>
        <taxon>Gunneridae</taxon>
        <taxon>Pentapetalae</taxon>
        <taxon>asterids</taxon>
        <taxon>campanulids</taxon>
        <taxon>Escalloniales</taxon>
        <taxon>Escalloniaceae</taxon>
        <taxon>Escallonia</taxon>
    </lineage>
</organism>
<dbReference type="InterPro" id="IPR043502">
    <property type="entry name" value="DNA/RNA_pol_sf"/>
</dbReference>
<proteinExistence type="predicted"/>
<feature type="domain" description="Reverse transcriptase Ty1/copia-type" evidence="1">
    <location>
        <begin position="26"/>
        <end position="94"/>
    </location>
</feature>
<evidence type="ECO:0000313" key="2">
    <source>
        <dbReference type="EMBL" id="KAK2978835.1"/>
    </source>
</evidence>
<name>A0AA88RRL2_9ASTE</name>
<dbReference type="CDD" id="cd09272">
    <property type="entry name" value="RNase_HI_RT_Ty1"/>
    <property type="match status" value="1"/>
</dbReference>
<dbReference type="PANTHER" id="PTHR11439">
    <property type="entry name" value="GAG-POL-RELATED RETROTRANSPOSON"/>
    <property type="match status" value="1"/>
</dbReference>
<dbReference type="EMBL" id="JAVXUO010001818">
    <property type="protein sequence ID" value="KAK2978835.1"/>
    <property type="molecule type" value="Genomic_DNA"/>
</dbReference>
<dbReference type="Pfam" id="PF07727">
    <property type="entry name" value="RVT_2"/>
    <property type="match status" value="1"/>
</dbReference>
<dbReference type="Proteomes" id="UP001187471">
    <property type="component" value="Unassembled WGS sequence"/>
</dbReference>